<keyword evidence="5 8" id="KW-0233">DNA recombination</keyword>
<evidence type="ECO:0000256" key="8">
    <source>
        <dbReference type="HAMAP-Rule" id="MF_00201"/>
    </source>
</evidence>
<evidence type="ECO:0000256" key="6">
    <source>
        <dbReference type="ARBA" id="ARBA00023204"/>
    </source>
</evidence>
<dbReference type="PANTHER" id="PTHR33991:SF1">
    <property type="entry name" value="DNA REPAIR PROTEIN RECO"/>
    <property type="match status" value="1"/>
</dbReference>
<evidence type="ECO:0000256" key="4">
    <source>
        <dbReference type="ARBA" id="ARBA00022763"/>
    </source>
</evidence>
<evidence type="ECO:0000313" key="11">
    <source>
        <dbReference type="Proteomes" id="UP001162030"/>
    </source>
</evidence>
<dbReference type="EMBL" id="OX458333">
    <property type="protein sequence ID" value="CAI8776508.1"/>
    <property type="molecule type" value="Genomic_DNA"/>
</dbReference>
<dbReference type="Proteomes" id="UP001162030">
    <property type="component" value="Chromosome"/>
</dbReference>
<reference evidence="10 11" key="1">
    <citation type="submission" date="2023-03" db="EMBL/GenBank/DDBJ databases">
        <authorList>
            <person name="Pearce D."/>
        </authorList>
    </citation>
    <scope>NUCLEOTIDE SEQUENCE [LARGE SCALE GENOMIC DNA]</scope>
    <source>
        <strain evidence="10">Msz</strain>
    </source>
</reference>
<evidence type="ECO:0000256" key="7">
    <source>
        <dbReference type="ARBA" id="ARBA00033409"/>
    </source>
</evidence>
<gene>
    <name evidence="8 10" type="primary">recO</name>
    <name evidence="10" type="ORF">MSZNOR_1135</name>
</gene>
<dbReference type="PANTHER" id="PTHR33991">
    <property type="entry name" value="DNA REPAIR PROTEIN RECO"/>
    <property type="match status" value="1"/>
</dbReference>
<dbReference type="SUPFAM" id="SSF57863">
    <property type="entry name" value="ArfGap/RecO-like zinc finger"/>
    <property type="match status" value="1"/>
</dbReference>
<dbReference type="Pfam" id="PF11967">
    <property type="entry name" value="RecO_N"/>
    <property type="match status" value="1"/>
</dbReference>
<keyword evidence="11" id="KW-1185">Reference proteome</keyword>
<evidence type="ECO:0000256" key="3">
    <source>
        <dbReference type="ARBA" id="ARBA00021310"/>
    </source>
</evidence>
<dbReference type="InterPro" id="IPR042242">
    <property type="entry name" value="RecO_C"/>
</dbReference>
<comment type="similarity">
    <text evidence="2 8">Belongs to the RecO family.</text>
</comment>
<dbReference type="Pfam" id="PF02565">
    <property type="entry name" value="RecO_C"/>
    <property type="match status" value="1"/>
</dbReference>
<evidence type="ECO:0000256" key="5">
    <source>
        <dbReference type="ARBA" id="ARBA00023172"/>
    </source>
</evidence>
<dbReference type="Gene3D" id="1.20.1440.120">
    <property type="entry name" value="Recombination protein O, C-terminal domain"/>
    <property type="match status" value="1"/>
</dbReference>
<sequence>MTSVLCTVSVMSNDESPGTSAEHHGRVSLQNGFVLHRRPYRESSLLLDVFTLNFGRLRLLAKGARKNKKGLHALLQPFVHLRLSWVGVGELPVLTAAESMGSAINLNGPKLFCGFYMNELLLNFLPSRDPHPEVFHLYGNTLIQLAADDNIERILRLFEVSLLCEMGYGMVFDREVTSGQPINPEKRYVYRIEQGPVENGEGGSDTVGGATLLGLGQRTLNDPDQLLEAKYLMRRVIQYHLNGKPLKSRDFFKQLTKSRPS</sequence>
<evidence type="ECO:0000259" key="9">
    <source>
        <dbReference type="Pfam" id="PF11967"/>
    </source>
</evidence>
<organism evidence="10 11">
    <name type="scientific">Methylocaldum szegediense</name>
    <dbReference type="NCBI Taxonomy" id="73780"/>
    <lineage>
        <taxon>Bacteria</taxon>
        <taxon>Pseudomonadati</taxon>
        <taxon>Pseudomonadota</taxon>
        <taxon>Gammaproteobacteria</taxon>
        <taxon>Methylococcales</taxon>
        <taxon>Methylococcaceae</taxon>
        <taxon>Methylocaldum</taxon>
    </lineage>
</organism>
<name>A0ABN8X4N9_9GAMM</name>
<comment type="function">
    <text evidence="1 8">Involved in DNA repair and RecF pathway recombination.</text>
</comment>
<dbReference type="Gene3D" id="2.40.50.140">
    <property type="entry name" value="Nucleic acid-binding proteins"/>
    <property type="match status" value="1"/>
</dbReference>
<dbReference type="SUPFAM" id="SSF50249">
    <property type="entry name" value="Nucleic acid-binding proteins"/>
    <property type="match status" value="1"/>
</dbReference>
<accession>A0ABN8X4N9</accession>
<evidence type="ECO:0000313" key="10">
    <source>
        <dbReference type="EMBL" id="CAI8776508.1"/>
    </source>
</evidence>
<dbReference type="NCBIfam" id="TIGR00613">
    <property type="entry name" value="reco"/>
    <property type="match status" value="1"/>
</dbReference>
<evidence type="ECO:0000256" key="1">
    <source>
        <dbReference type="ARBA" id="ARBA00003065"/>
    </source>
</evidence>
<dbReference type="InterPro" id="IPR037278">
    <property type="entry name" value="ARFGAP/RecO"/>
</dbReference>
<evidence type="ECO:0000256" key="2">
    <source>
        <dbReference type="ARBA" id="ARBA00007452"/>
    </source>
</evidence>
<feature type="domain" description="DNA replication/recombination mediator RecO N-terminal" evidence="9">
    <location>
        <begin position="30"/>
        <end position="101"/>
    </location>
</feature>
<proteinExistence type="inferred from homology"/>
<keyword evidence="6 8" id="KW-0234">DNA repair</keyword>
<keyword evidence="4 8" id="KW-0227">DNA damage</keyword>
<dbReference type="InterPro" id="IPR012340">
    <property type="entry name" value="NA-bd_OB-fold"/>
</dbReference>
<protein>
    <recommendedName>
        <fullName evidence="3 8">DNA repair protein RecO</fullName>
    </recommendedName>
    <alternativeName>
        <fullName evidence="7 8">Recombination protein O</fullName>
    </alternativeName>
</protein>
<dbReference type="HAMAP" id="MF_00201">
    <property type="entry name" value="RecO"/>
    <property type="match status" value="1"/>
</dbReference>
<dbReference type="InterPro" id="IPR003717">
    <property type="entry name" value="RecO"/>
</dbReference>
<dbReference type="InterPro" id="IPR022572">
    <property type="entry name" value="DNA_rep/recomb_RecO_N"/>
</dbReference>